<gene>
    <name evidence="4" type="ORF">P691DRAFT_757427</name>
</gene>
<dbReference type="SMART" id="SM00028">
    <property type="entry name" value="TPR"/>
    <property type="match status" value="11"/>
</dbReference>
<sequence>MSFAKSKLKLARDAIGKKDYATAQDAATQVLDYEPENYHAHVFLGLALLKLDHLNQSEQIYRKAIDLAPGQILAWQGLSQLYEQAGNWDKLLDTLENLAQLHQKIDDPTKLAEVVKKIIDVSRNLDDRLKLVKALSYLLTDSPFYPTLSKLPPPDPTNPTATTTAYVQQAIYNELLTLEEMVELVEKQESAYTEKEVERRRTRLGAGGPEQIRKEVGREVWAQSHLLKLYDQILNHPNTSDELRRTTESKLLHYKTNYLHSIPLSEDLREIKLKLMEEVDEQIRGVILLKIPNEFAWTLYMEEQDCETMSDYDFALIRQMIYLLPNSPLAKVLAGYLRYISEPVYEEEEGDDGKETEERTAQIDEDPFDSIMSVFSESQDKTLICRVVSEVYLIEEDYENASKVAKSGLTLLGRVEQHSGKKLPRTRVGFQAIIATALVHLFPPKHHQRALPILRQALSFSPNNIRCLFAHAYILQTAEDWLPAADVFDKIASLLSDDLDGGLKATEEQAWSHWRATHEEADIQSLRGVLATLSGLEGREHDTARCLWRIGKCLWDQGGEKREEAYTFFINSLKRDSSFAPAFTSLGFYYTEVTSPPDPVRASKCFQKAFELDYRENAAARKLAEGFAEDREWDLVEVVARRTIEGEGGIDAGIKDSGSSVIKFIPMNAWAWKAIGIIEMASPCRLSRQNYLPAIQAFQIALRAEPEDPLTWSRLGEVYSKAGRHAAAIKALHRALELDPENWLCTFLTGELKSEMGLFQDAIVIFNRLLEHRPDELSVLVALAQAYLSLGRTESREGYHVRAETSFLNAIDVALSIIQRHSGFGGLAWKVISDGTLQMCSRPVFQEKARADEISGTLKSLLSTERAQTLDLPSITEFESSESLAFLGISIHACSLRLDLNAPSSVARGSAWYDLAISLQFWCHRVATPKPEVEKRIVEAIKNALREDPSNDLYWIAYGNAHFSGHAKIAQHAYIKALELDSKNVITWTNLGFLCYHHGDTELANEALHRAQVTDPDCSLAWLGQALVAAANGHDFDAQTLLTHATSLTSSLPDIDAEYAIRVFYESRTPKRRTETQVDLIPCFFALDRYCSRRPNDASGLHLFALICEKIGHIDLAVSLVSRAIGILEAAYEESENETVERQFTIANTTLGRLLLSTGEYDRSLESFQTVLGLLSGGEDTPIVKETRILRVQAHLGLALGHFMLQNYQSSLNASQEALNIAGDDLTIKGQIMVLFTQTLWALGTEEMREAAKSQLLEYIAVDPENLIAINTLAGMGILTGDENLIDAALSEVINLPLDQRQELDINREVDYLLVQHHLSQGKIDKAVSVAQKEVLSEPGKPEPRIQLATLMIQKGERRSALALLAGTSSSGTKEDLVSTSTALVLHSVALCSTEASAQDKATSLREIQRAIMLRPFNMKSWRALGYIRSCAAVA</sequence>
<reference evidence="4" key="1">
    <citation type="submission" date="2020-11" db="EMBL/GenBank/DDBJ databases">
        <authorList>
            <consortium name="DOE Joint Genome Institute"/>
            <person name="Ahrendt S."/>
            <person name="Riley R."/>
            <person name="Andreopoulos W."/>
            <person name="Labutti K."/>
            <person name="Pangilinan J."/>
            <person name="Ruiz-Duenas F.J."/>
            <person name="Barrasa J.M."/>
            <person name="Sanchez-Garcia M."/>
            <person name="Camarero S."/>
            <person name="Miyauchi S."/>
            <person name="Serrano A."/>
            <person name="Linde D."/>
            <person name="Babiker R."/>
            <person name="Drula E."/>
            <person name="Ayuso-Fernandez I."/>
            <person name="Pacheco R."/>
            <person name="Padilla G."/>
            <person name="Ferreira P."/>
            <person name="Barriuso J."/>
            <person name="Kellner H."/>
            <person name="Castanera R."/>
            <person name="Alfaro M."/>
            <person name="Ramirez L."/>
            <person name="Pisabarro A.G."/>
            <person name="Kuo A."/>
            <person name="Tritt A."/>
            <person name="Lipzen A."/>
            <person name="He G."/>
            <person name="Yan M."/>
            <person name="Ng V."/>
            <person name="Cullen D."/>
            <person name="Martin F."/>
            <person name="Rosso M.-N."/>
            <person name="Henrissat B."/>
            <person name="Hibbett D."/>
            <person name="Martinez A.T."/>
            <person name="Grigoriev I.V."/>
        </authorList>
    </citation>
    <scope>NUCLEOTIDE SEQUENCE</scope>
    <source>
        <strain evidence="4">MF-IS2</strain>
    </source>
</reference>
<evidence type="ECO:0000313" key="5">
    <source>
        <dbReference type="Proteomes" id="UP000807342"/>
    </source>
</evidence>
<dbReference type="InterPro" id="IPR040962">
    <property type="entry name" value="TPR_22"/>
</dbReference>
<dbReference type="OrthoDB" id="421075at2759"/>
<dbReference type="InterPro" id="IPR039226">
    <property type="entry name" value="Ski3/TTC37"/>
</dbReference>
<dbReference type="EMBL" id="MU151088">
    <property type="protein sequence ID" value="KAF9451265.1"/>
    <property type="molecule type" value="Genomic_DNA"/>
</dbReference>
<keyword evidence="2 3" id="KW-0802">TPR repeat</keyword>
<comment type="caution">
    <text evidence="4">The sequence shown here is derived from an EMBL/GenBank/DDBJ whole genome shotgun (WGS) entry which is preliminary data.</text>
</comment>
<dbReference type="Pfam" id="PF00515">
    <property type="entry name" value="TPR_1"/>
    <property type="match status" value="1"/>
</dbReference>
<dbReference type="InterPro" id="IPR011990">
    <property type="entry name" value="TPR-like_helical_dom_sf"/>
</dbReference>
<dbReference type="Pfam" id="PF18833">
    <property type="entry name" value="TPR_22"/>
    <property type="match status" value="1"/>
</dbReference>
<dbReference type="InterPro" id="IPR019734">
    <property type="entry name" value="TPR_rpt"/>
</dbReference>
<evidence type="ECO:0000313" key="4">
    <source>
        <dbReference type="EMBL" id="KAF9451265.1"/>
    </source>
</evidence>
<feature type="repeat" description="TPR" evidence="3">
    <location>
        <begin position="38"/>
        <end position="71"/>
    </location>
</feature>
<proteinExistence type="predicted"/>
<keyword evidence="1" id="KW-0677">Repeat</keyword>
<accession>A0A9P5XKK7</accession>
<dbReference type="Proteomes" id="UP000807342">
    <property type="component" value="Unassembled WGS sequence"/>
</dbReference>
<feature type="repeat" description="TPR" evidence="3">
    <location>
        <begin position="709"/>
        <end position="742"/>
    </location>
</feature>
<name>A0A9P5XKK7_9AGAR</name>
<evidence type="ECO:0000256" key="2">
    <source>
        <dbReference type="ARBA" id="ARBA00022803"/>
    </source>
</evidence>
<dbReference type="Gene3D" id="1.25.40.10">
    <property type="entry name" value="Tetratricopeptide repeat domain"/>
    <property type="match status" value="4"/>
</dbReference>
<dbReference type="PANTHER" id="PTHR15704">
    <property type="entry name" value="SUPERKILLER 3 PROTEIN-RELATED"/>
    <property type="match status" value="1"/>
</dbReference>
<evidence type="ECO:0000256" key="3">
    <source>
        <dbReference type="PROSITE-ProRule" id="PRU00339"/>
    </source>
</evidence>
<dbReference type="PANTHER" id="PTHR15704:SF7">
    <property type="entry name" value="SUPERKILLER COMPLEX PROTEIN 3"/>
    <property type="match status" value="1"/>
</dbReference>
<dbReference type="GO" id="GO:0006401">
    <property type="term" value="P:RNA catabolic process"/>
    <property type="evidence" value="ECO:0007669"/>
    <property type="project" value="InterPro"/>
</dbReference>
<protein>
    <submittedName>
        <fullName evidence="4">Protein prenylyltransferase</fullName>
    </submittedName>
</protein>
<dbReference type="SUPFAM" id="SSF48452">
    <property type="entry name" value="TPR-like"/>
    <property type="match status" value="5"/>
</dbReference>
<keyword evidence="5" id="KW-1185">Reference proteome</keyword>
<dbReference type="GO" id="GO:0055087">
    <property type="term" value="C:Ski complex"/>
    <property type="evidence" value="ECO:0007669"/>
    <property type="project" value="InterPro"/>
</dbReference>
<dbReference type="PROSITE" id="PS50293">
    <property type="entry name" value="TPR_REGION"/>
    <property type="match status" value="1"/>
</dbReference>
<dbReference type="Pfam" id="PF13432">
    <property type="entry name" value="TPR_16"/>
    <property type="match status" value="1"/>
</dbReference>
<evidence type="ECO:0000256" key="1">
    <source>
        <dbReference type="ARBA" id="ARBA00022737"/>
    </source>
</evidence>
<dbReference type="PROSITE" id="PS50005">
    <property type="entry name" value="TPR"/>
    <property type="match status" value="2"/>
</dbReference>
<organism evidence="4 5">
    <name type="scientific">Macrolepiota fuliginosa MF-IS2</name>
    <dbReference type="NCBI Taxonomy" id="1400762"/>
    <lineage>
        <taxon>Eukaryota</taxon>
        <taxon>Fungi</taxon>
        <taxon>Dikarya</taxon>
        <taxon>Basidiomycota</taxon>
        <taxon>Agaricomycotina</taxon>
        <taxon>Agaricomycetes</taxon>
        <taxon>Agaricomycetidae</taxon>
        <taxon>Agaricales</taxon>
        <taxon>Agaricineae</taxon>
        <taxon>Agaricaceae</taxon>
        <taxon>Macrolepiota</taxon>
    </lineage>
</organism>